<dbReference type="EMBL" id="AP012279">
    <property type="protein sequence ID" value="BAL79843.1"/>
    <property type="molecule type" value="Genomic_DNA"/>
</dbReference>
<sequence length="197" mass="22843">MTSQLDTLMEKLRSVEAEIEVEMAKRREELRFRVENQRIIFEREVLEAQRAIKTRLPRYLLHAHPLSVLTAPVIYSMLVPIVVLDLSVQLYQAICFPVYGIPKVRRRDYLVFDRHHLAYLNAIEKLNCAYCSYANGMVAFVREVAARTEIYWCPIKHARRMLGPHPYYQGFADFGDAKGFRGKLEALKNGVKIEGAI</sequence>
<name>A0AAI8MGE8_9BRAD</name>
<proteinExistence type="predicted"/>
<reference evidence="1 2" key="1">
    <citation type="journal article" date="2012" name="Microbes Environ.">
        <title>Complete genome sequence of Bradyrhizobium sp. S23321: insights into symbiosis evolution in soil oligotrophs.</title>
        <authorList>
            <person name="Okubo T."/>
            <person name="Tsukui T."/>
            <person name="Maita H."/>
            <person name="Okamoto S."/>
            <person name="Oshima K."/>
            <person name="Fujisawa T."/>
            <person name="Saito A."/>
            <person name="Futamata H."/>
            <person name="Hattori R."/>
            <person name="Shimomura Y."/>
            <person name="Haruta S."/>
            <person name="Morimoto S."/>
            <person name="Wang Y."/>
            <person name="Sakai Y."/>
            <person name="Hattori M."/>
            <person name="Aizawa S."/>
            <person name="Nagashima K.V.P."/>
            <person name="Masuda S."/>
            <person name="Hattori T."/>
            <person name="Yamashita A."/>
            <person name="Bao Z."/>
            <person name="Hayatsu M."/>
            <person name="Kajiya-Kanegae H."/>
            <person name="Yoshinaga I."/>
            <person name="Sakamoto K."/>
            <person name="Toyota K."/>
            <person name="Nakao M."/>
            <person name="Kohara M."/>
            <person name="Anda M."/>
            <person name="Niwa R."/>
            <person name="Jung-Hwan P."/>
            <person name="Sameshima-Saito R."/>
            <person name="Tokuda S."/>
            <person name="Yamamoto S."/>
            <person name="Yamamoto S."/>
            <person name="Yokoyama T."/>
            <person name="Akutsu T."/>
            <person name="Nakamura Y."/>
            <person name="Nakahira-Yanaka Y."/>
            <person name="Takada Hoshino Y."/>
            <person name="Hirakawa H."/>
            <person name="Mitsui H."/>
            <person name="Terasawa K."/>
            <person name="Itakura M."/>
            <person name="Sato S."/>
            <person name="Ikeda-Ohtsubo W."/>
            <person name="Sakakura N."/>
            <person name="Kaminuma E."/>
            <person name="Minamisawa K."/>
        </authorList>
    </citation>
    <scope>NUCLEOTIDE SEQUENCE [LARGE SCALE GENOMIC DNA]</scope>
    <source>
        <strain evidence="1 2">S23321</strain>
    </source>
</reference>
<gene>
    <name evidence="1" type="ORF">S23_66660</name>
</gene>
<organism evidence="1 2">
    <name type="scientific">Bradyrhizobium cosmicum</name>
    <dbReference type="NCBI Taxonomy" id="1404864"/>
    <lineage>
        <taxon>Bacteria</taxon>
        <taxon>Pseudomonadati</taxon>
        <taxon>Pseudomonadota</taxon>
        <taxon>Alphaproteobacteria</taxon>
        <taxon>Hyphomicrobiales</taxon>
        <taxon>Nitrobacteraceae</taxon>
        <taxon>Bradyrhizobium</taxon>
    </lineage>
</organism>
<dbReference type="KEGG" id="brs:S23_66660"/>
<keyword evidence="2" id="KW-1185">Reference proteome</keyword>
<evidence type="ECO:0000313" key="2">
    <source>
        <dbReference type="Proteomes" id="UP000007886"/>
    </source>
</evidence>
<dbReference type="RefSeq" id="WP_015689099.1">
    <property type="nucleotide sequence ID" value="NC_017082.1"/>
</dbReference>
<evidence type="ECO:0000313" key="1">
    <source>
        <dbReference type="EMBL" id="BAL79843.1"/>
    </source>
</evidence>
<dbReference type="AlphaFoldDB" id="A0AAI8MGE8"/>
<dbReference type="Proteomes" id="UP000007886">
    <property type="component" value="Chromosome"/>
</dbReference>
<protein>
    <submittedName>
        <fullName evidence="1">Uncharacterized protein</fullName>
    </submittedName>
</protein>
<accession>A0AAI8MGE8</accession>